<dbReference type="AlphaFoldDB" id="A0A1P8UPK8"/>
<keyword evidence="2" id="KW-1185">Reference proteome</keyword>
<accession>A0A1P8UPK8</accession>
<evidence type="ECO:0000313" key="1">
    <source>
        <dbReference type="EMBL" id="APZ51330.1"/>
    </source>
</evidence>
<name>A0A1P8UPK8_9RHOB</name>
<dbReference type="STRING" id="1250539.Ga0080574_TMP996"/>
<organism evidence="1 2">
    <name type="scientific">Salipiger abyssi</name>
    <dbReference type="NCBI Taxonomy" id="1250539"/>
    <lineage>
        <taxon>Bacteria</taxon>
        <taxon>Pseudomonadati</taxon>
        <taxon>Pseudomonadota</taxon>
        <taxon>Alphaproteobacteria</taxon>
        <taxon>Rhodobacterales</taxon>
        <taxon>Roseobacteraceae</taxon>
        <taxon>Salipiger</taxon>
    </lineage>
</organism>
<sequence>MFFEASSFDQDLGARDISSMEDTTDIFGNRGDSGMSMESFDATLAGWARLAPGEARIATGIDLAGVGVELSNDDAFHMLTTQYGWTIRADYRLSAPSDSDVVDASNETRAVNLMAFRQMLIGSDFDDILRTGRPPETTVPGGLGQDTIIGDYFGETLYGGLRDDDLEDDLGDRIYGGGGNDYIDGGYGNDELRGDALNDTLIGGFGGDVFDLFG</sequence>
<evidence type="ECO:0000313" key="2">
    <source>
        <dbReference type="Proteomes" id="UP000187059"/>
    </source>
</evidence>
<dbReference type="PRINTS" id="PR00313">
    <property type="entry name" value="CABNDNGRPT"/>
</dbReference>
<dbReference type="InterPro" id="IPR011049">
    <property type="entry name" value="Serralysin-like_metalloprot_C"/>
</dbReference>
<reference evidence="1 2" key="1">
    <citation type="submission" date="2016-04" db="EMBL/GenBank/DDBJ databases">
        <title>Deep-sea bacteria in the southern Pacific.</title>
        <authorList>
            <person name="Tang K."/>
        </authorList>
    </citation>
    <scope>NUCLEOTIDE SEQUENCE [LARGE SCALE GENOMIC DNA]</scope>
    <source>
        <strain evidence="1 2">JLT2014</strain>
    </source>
</reference>
<dbReference type="Pfam" id="PF00353">
    <property type="entry name" value="HemolysinCabind"/>
    <property type="match status" value="1"/>
</dbReference>
<dbReference type="InterPro" id="IPR001343">
    <property type="entry name" value="Hemolysn_Ca-bd"/>
</dbReference>
<gene>
    <name evidence="1" type="ORF">Ga0080574_TMP996</name>
</gene>
<dbReference type="KEGG" id="paby:Ga0080574_TMP996"/>
<dbReference type="Gene3D" id="2.150.10.10">
    <property type="entry name" value="Serralysin-like metalloprotease, C-terminal"/>
    <property type="match status" value="1"/>
</dbReference>
<dbReference type="GO" id="GO:0005509">
    <property type="term" value="F:calcium ion binding"/>
    <property type="evidence" value="ECO:0007669"/>
    <property type="project" value="InterPro"/>
</dbReference>
<dbReference type="EMBL" id="CP015093">
    <property type="protein sequence ID" value="APZ51330.1"/>
    <property type="molecule type" value="Genomic_DNA"/>
</dbReference>
<dbReference type="SUPFAM" id="SSF51120">
    <property type="entry name" value="beta-Roll"/>
    <property type="match status" value="1"/>
</dbReference>
<proteinExistence type="predicted"/>
<dbReference type="Proteomes" id="UP000187059">
    <property type="component" value="Chromosome"/>
</dbReference>
<protein>
    <submittedName>
        <fullName evidence="1">Alkaline phosphatase</fullName>
    </submittedName>
</protein>